<feature type="region of interest" description="Disordered" evidence="1">
    <location>
        <begin position="600"/>
        <end position="627"/>
    </location>
</feature>
<protein>
    <submittedName>
        <fullName evidence="2">Uncharacterized protein</fullName>
    </submittedName>
</protein>
<feature type="region of interest" description="Disordered" evidence="1">
    <location>
        <begin position="324"/>
        <end position="345"/>
    </location>
</feature>
<feature type="region of interest" description="Disordered" evidence="1">
    <location>
        <begin position="465"/>
        <end position="508"/>
    </location>
</feature>
<comment type="caution">
    <text evidence="2">The sequence shown here is derived from an EMBL/GenBank/DDBJ whole genome shotgun (WGS) entry which is preliminary data.</text>
</comment>
<reference evidence="2 3" key="1">
    <citation type="submission" date="2015-05" db="EMBL/GenBank/DDBJ databases">
        <title>Evolution of Trichinella species and genotypes.</title>
        <authorList>
            <person name="Korhonen P.K."/>
            <person name="Edoardo P."/>
            <person name="Giuseppe L.R."/>
            <person name="Gasser R.B."/>
        </authorList>
    </citation>
    <scope>NUCLEOTIDE SEQUENCE [LARGE SCALE GENOMIC DNA]</scope>
    <source>
        <strain evidence="2">ISS10</strain>
    </source>
</reference>
<dbReference type="Proteomes" id="UP000054721">
    <property type="component" value="Unassembled WGS sequence"/>
</dbReference>
<gene>
    <name evidence="2" type="ORF">T02_16167</name>
</gene>
<feature type="compositionally biased region" description="Low complexity" evidence="1">
    <location>
        <begin position="611"/>
        <end position="620"/>
    </location>
</feature>
<dbReference type="OrthoDB" id="5932944at2759"/>
<dbReference type="AlphaFoldDB" id="A0A0V1LNT5"/>
<organism evidence="2 3">
    <name type="scientific">Trichinella nativa</name>
    <dbReference type="NCBI Taxonomy" id="6335"/>
    <lineage>
        <taxon>Eukaryota</taxon>
        <taxon>Metazoa</taxon>
        <taxon>Ecdysozoa</taxon>
        <taxon>Nematoda</taxon>
        <taxon>Enoplea</taxon>
        <taxon>Dorylaimia</taxon>
        <taxon>Trichinellida</taxon>
        <taxon>Trichinellidae</taxon>
        <taxon>Trichinella</taxon>
    </lineage>
</organism>
<proteinExistence type="predicted"/>
<feature type="region of interest" description="Disordered" evidence="1">
    <location>
        <begin position="376"/>
        <end position="452"/>
    </location>
</feature>
<dbReference type="EMBL" id="JYDW01000021">
    <property type="protein sequence ID" value="KRZ61131.1"/>
    <property type="molecule type" value="Genomic_DNA"/>
</dbReference>
<evidence type="ECO:0000313" key="3">
    <source>
        <dbReference type="Proteomes" id="UP000054721"/>
    </source>
</evidence>
<evidence type="ECO:0000313" key="2">
    <source>
        <dbReference type="EMBL" id="KRZ61131.1"/>
    </source>
</evidence>
<keyword evidence="3" id="KW-1185">Reference proteome</keyword>
<evidence type="ECO:0000256" key="1">
    <source>
        <dbReference type="SAM" id="MobiDB-lite"/>
    </source>
</evidence>
<sequence>MSLYLPGSRTGSGLCVTTETSRAAWLDSSSTGGDGVLRPDWPRLFGHASGGPASQSGPCHQQRFFESSLKAAPRLNTSAGLLFPGQCRQLVGSTSCWISSTRFRTNGFHRLAVDCIQASRLLDVADQPSGKQSAHELQPREAQAFHWGNSGLRCSQPHPRGSRRGLHPQVDHRTVGPFRGVTERMKFDPLHVVQLYGNQGPGEPDEGKAKAFRRLRGVVRPTPVLAPIATGRGFLPARGTVRGIRSGRRYSTRRSAADASCSLPPGYAFPGLRTSGSLRGAPNGFPTSSRADPLPPIWSSPGGGLGELLVHCWPTCATGIHRRRAKTTAGPPSSGLHPQSRMKWPSRPCTCDSTLLRPPGVWPQDSVWRTSSRCRPATLHEGDGKRGSHAGGQFGDSAPLPTGGSAWSPCTERLRQTPLDIFARRPPPGRPRGGAGTTSSPADLPPARVPPSLRRSTASLLSRTANGLPRAHASVAPTPGAGVGRANRPPGTQGRLTKYLPSSRRSSSSNAFIAAVPSAAVSSAGAIPSASISQNLRKASSSEPSLCNKKTPASGARFRTAPPHVIQPRRVSTATDPPVALLMRPVTTHRPPAALSAAVPPRLRSLPVSHPGTPSTPSGPLHIPEGSLAPASGCRHLDGLSPPLLPAEIPLCAIGAPAPHDLPVS</sequence>
<accession>A0A0V1LNT5</accession>
<name>A0A0V1LNT5_9BILA</name>
<feature type="region of interest" description="Disordered" evidence="1">
    <location>
        <begin position="537"/>
        <end position="572"/>
    </location>
</feature>